<protein>
    <recommendedName>
        <fullName evidence="3">DUF4220 domain-containing protein</fullName>
    </recommendedName>
</protein>
<accession>A0A9W7X6Z6</accession>
<dbReference type="Proteomes" id="UP001164776">
    <property type="component" value="Unassembled WGS sequence"/>
</dbReference>
<feature type="region of interest" description="Disordered" evidence="1">
    <location>
        <begin position="417"/>
        <end position="494"/>
    </location>
</feature>
<reference evidence="4 5" key="1">
    <citation type="submission" date="2022-10" db="EMBL/GenBank/DDBJ databases">
        <title>WGS assembly of Paspalum vaginatum 540-79.</title>
        <authorList>
            <person name="Sun G."/>
            <person name="Wase N."/>
            <person name="Shu S."/>
            <person name="Jenkins J."/>
            <person name="Zhou B."/>
            <person name="Torres-Rodriguez J."/>
            <person name="Chen C."/>
            <person name="Sandor L."/>
            <person name="Plott C."/>
            <person name="Yoshinga Y."/>
            <person name="Daum C."/>
            <person name="Qi P."/>
            <person name="Barry K."/>
            <person name="Lipzen A."/>
            <person name="Berry L."/>
            <person name="Pedersen C."/>
            <person name="Gottilla T."/>
            <person name="Foltz A."/>
            <person name="Yu H."/>
            <person name="O'Malley R."/>
            <person name="Zhang C."/>
            <person name="Devos K."/>
            <person name="Sigmon B."/>
            <person name="Yu B."/>
            <person name="Obata T."/>
            <person name="Schmutz J."/>
            <person name="Schnable J."/>
        </authorList>
    </citation>
    <scope>NUCLEOTIDE SEQUENCE [LARGE SCALE GENOMIC DNA]</scope>
    <source>
        <strain evidence="5">cv. 540-79</strain>
    </source>
</reference>
<feature type="transmembrane region" description="Helical" evidence="2">
    <location>
        <begin position="299"/>
        <end position="328"/>
    </location>
</feature>
<proteinExistence type="predicted"/>
<dbReference type="EMBL" id="MU630837">
    <property type="protein sequence ID" value="KAJ1253655.1"/>
    <property type="molecule type" value="Genomic_DNA"/>
</dbReference>
<evidence type="ECO:0000313" key="5">
    <source>
        <dbReference type="Proteomes" id="UP001164776"/>
    </source>
</evidence>
<evidence type="ECO:0000313" key="4">
    <source>
        <dbReference type="EMBL" id="KAJ1253655.1"/>
    </source>
</evidence>
<dbReference type="PANTHER" id="PTHR31325">
    <property type="entry name" value="OS01G0798800 PROTEIN-RELATED"/>
    <property type="match status" value="1"/>
</dbReference>
<name>A0A9W7X6Z6_9POAL</name>
<feature type="domain" description="DUF4220" evidence="3">
    <location>
        <begin position="47"/>
        <end position="351"/>
    </location>
</feature>
<dbReference type="InterPro" id="IPR025315">
    <property type="entry name" value="DUF4220"/>
</dbReference>
<evidence type="ECO:0000256" key="2">
    <source>
        <dbReference type="SAM" id="Phobius"/>
    </source>
</evidence>
<dbReference type="OrthoDB" id="695140at2759"/>
<gene>
    <name evidence="4" type="ORF">BS78_K214200</name>
</gene>
<keyword evidence="5" id="KW-1185">Reference proteome</keyword>
<organism evidence="4 5">
    <name type="scientific">Paspalum vaginatum</name>
    <name type="common">seashore paspalum</name>
    <dbReference type="NCBI Taxonomy" id="158149"/>
    <lineage>
        <taxon>Eukaryota</taxon>
        <taxon>Viridiplantae</taxon>
        <taxon>Streptophyta</taxon>
        <taxon>Embryophyta</taxon>
        <taxon>Tracheophyta</taxon>
        <taxon>Spermatophyta</taxon>
        <taxon>Magnoliopsida</taxon>
        <taxon>Liliopsida</taxon>
        <taxon>Poales</taxon>
        <taxon>Poaceae</taxon>
        <taxon>PACMAD clade</taxon>
        <taxon>Panicoideae</taxon>
        <taxon>Andropogonodae</taxon>
        <taxon>Paspaleae</taxon>
        <taxon>Paspalinae</taxon>
        <taxon>Paspalum</taxon>
    </lineage>
</organism>
<feature type="transmembrane region" description="Helical" evidence="2">
    <location>
        <begin position="267"/>
        <end position="287"/>
    </location>
</feature>
<evidence type="ECO:0000256" key="1">
    <source>
        <dbReference type="SAM" id="MobiDB-lite"/>
    </source>
</evidence>
<feature type="transmembrane region" description="Helical" evidence="2">
    <location>
        <begin position="12"/>
        <end position="33"/>
    </location>
</feature>
<comment type="caution">
    <text evidence="4">The sequence shown here is derived from an EMBL/GenBank/DDBJ whole genome shotgun (WGS) entry which is preliminary data.</text>
</comment>
<keyword evidence="2" id="KW-0472">Membrane</keyword>
<keyword evidence="2" id="KW-1133">Transmembrane helix</keyword>
<sequence length="494" mass="56248">MAGFLTPITEWTIRAVVVMSLCAHLVLTLFANVRRRQRSGVRTAVLWSAYQVADWAAPFVLSNLSLGSTSAEQQLVAFWLPFLLTHLGGPDNITAYSFEDNKISLRQAISTLLRFQGVSFAIYRQYKVVTSKGALFWASAAVVAVGVAKYVERVRALRSADFGNIRSARDERSPKTSIQSHGRRGEELDDDQALFVAHQLLRITKGAFADYSVKVQAFKDDDINNLEEMFSYKSGWGNMCKVVEMELSLMYDILYTKAAMIHTWGGYLIRVVSPVATGTMMVLFWFHRKDGQRRADVTITYILLMVSFLLDVRWLLGAIASTWAYAFFHARAADFQIRAGKLQVVVRHYWQYNLFDECTYDTTSLCRKLVTLVASEDTWIEHKYSTRCKLGKPCINTSISIRKLLFDQIQKTLSEAYPRHDKKKREKEAEEKKKKEEARPVGAWAPEEDDGRGARRRFPRHHEQRLAIQSYGGGMQRGDPGHVELHGVPGRRTP</sequence>
<feature type="compositionally biased region" description="Basic residues" evidence="1">
    <location>
        <begin position="454"/>
        <end position="463"/>
    </location>
</feature>
<feature type="compositionally biased region" description="Basic and acidic residues" evidence="1">
    <location>
        <begin position="426"/>
        <end position="439"/>
    </location>
</feature>
<dbReference type="Pfam" id="PF13968">
    <property type="entry name" value="DUF4220"/>
    <property type="match status" value="1"/>
</dbReference>
<dbReference type="AlphaFoldDB" id="A0A9W7X6Z6"/>
<keyword evidence="2" id="KW-0812">Transmembrane</keyword>
<evidence type="ECO:0000259" key="3">
    <source>
        <dbReference type="Pfam" id="PF13968"/>
    </source>
</evidence>